<organism evidence="2 3">
    <name type="scientific">Lineolata rhizophorae</name>
    <dbReference type="NCBI Taxonomy" id="578093"/>
    <lineage>
        <taxon>Eukaryota</taxon>
        <taxon>Fungi</taxon>
        <taxon>Dikarya</taxon>
        <taxon>Ascomycota</taxon>
        <taxon>Pezizomycotina</taxon>
        <taxon>Dothideomycetes</taxon>
        <taxon>Dothideomycetes incertae sedis</taxon>
        <taxon>Lineolatales</taxon>
        <taxon>Lineolataceae</taxon>
        <taxon>Lineolata</taxon>
    </lineage>
</organism>
<protein>
    <submittedName>
        <fullName evidence="2">GDSL Lipase/Acylhydrolase family protein</fullName>
    </submittedName>
</protein>
<evidence type="ECO:0000259" key="1">
    <source>
        <dbReference type="Pfam" id="PF13472"/>
    </source>
</evidence>
<keyword evidence="3" id="KW-1185">Reference proteome</keyword>
<dbReference type="Pfam" id="PF13472">
    <property type="entry name" value="Lipase_GDSL_2"/>
    <property type="match status" value="1"/>
</dbReference>
<dbReference type="InterPro" id="IPR045136">
    <property type="entry name" value="Iah1-like"/>
</dbReference>
<dbReference type="Proteomes" id="UP000799766">
    <property type="component" value="Unassembled WGS sequence"/>
</dbReference>
<reference evidence="2" key="1">
    <citation type="journal article" date="2020" name="Stud. Mycol.">
        <title>101 Dothideomycetes genomes: a test case for predicting lifestyles and emergence of pathogens.</title>
        <authorList>
            <person name="Haridas S."/>
            <person name="Albert R."/>
            <person name="Binder M."/>
            <person name="Bloem J."/>
            <person name="Labutti K."/>
            <person name="Salamov A."/>
            <person name="Andreopoulos B."/>
            <person name="Baker S."/>
            <person name="Barry K."/>
            <person name="Bills G."/>
            <person name="Bluhm B."/>
            <person name="Cannon C."/>
            <person name="Castanera R."/>
            <person name="Culley D."/>
            <person name="Daum C."/>
            <person name="Ezra D."/>
            <person name="Gonzalez J."/>
            <person name="Henrissat B."/>
            <person name="Kuo A."/>
            <person name="Liang C."/>
            <person name="Lipzen A."/>
            <person name="Lutzoni F."/>
            <person name="Magnuson J."/>
            <person name="Mondo S."/>
            <person name="Nolan M."/>
            <person name="Ohm R."/>
            <person name="Pangilinan J."/>
            <person name="Park H.-J."/>
            <person name="Ramirez L."/>
            <person name="Alfaro M."/>
            <person name="Sun H."/>
            <person name="Tritt A."/>
            <person name="Yoshinaga Y."/>
            <person name="Zwiers L.-H."/>
            <person name="Turgeon B."/>
            <person name="Goodwin S."/>
            <person name="Spatafora J."/>
            <person name="Crous P."/>
            <person name="Grigoriev I."/>
        </authorList>
    </citation>
    <scope>NUCLEOTIDE SEQUENCE</scope>
    <source>
        <strain evidence="2">ATCC 16933</strain>
    </source>
</reference>
<feature type="domain" description="SGNH hydrolase-type esterase" evidence="1">
    <location>
        <begin position="10"/>
        <end position="216"/>
    </location>
</feature>
<keyword evidence="2" id="KW-0378">Hydrolase</keyword>
<name>A0A6A6NYV1_9PEZI</name>
<accession>A0A6A6NYV1</accession>
<dbReference type="CDD" id="cd01838">
    <property type="entry name" value="Isoamyl_acetate_hydrolase_like"/>
    <property type="match status" value="1"/>
</dbReference>
<dbReference type="InterPro" id="IPR036514">
    <property type="entry name" value="SGNH_hydro_sf"/>
</dbReference>
<dbReference type="GO" id="GO:0016787">
    <property type="term" value="F:hydrolase activity"/>
    <property type="evidence" value="ECO:0007669"/>
    <property type="project" value="UniProtKB-KW"/>
</dbReference>
<dbReference type="AlphaFoldDB" id="A0A6A6NYV1"/>
<dbReference type="InterPro" id="IPR013830">
    <property type="entry name" value="SGNH_hydro"/>
</dbReference>
<sequence length="255" mass="28646">MSSPYDQILLFGDSILQQSCNQEGGFGLTPALQDAFIRRLDVVNRGLSGYNTQQALKVLAKIIRPPHQAKIRFMILLFGANDACLPNSHTKQGIPLGEYRENLKTICTHPAVEAHKPRIVVMIPPPVDEYALAQWDGSSDGHPTRSAERTKEFARAAREAARELQLPILDVWSLLMSRTGWKEGQPLPGSKDNPKVTLLDEFLYDGLHLTSKAYKLVFENLMSIMESQWPDQVPERLPFVLPAWDDGDKWRASSV</sequence>
<dbReference type="PANTHER" id="PTHR14209">
    <property type="entry name" value="ISOAMYL ACETATE-HYDROLYZING ESTERASE 1"/>
    <property type="match status" value="1"/>
</dbReference>
<dbReference type="EMBL" id="MU001683">
    <property type="protein sequence ID" value="KAF2456443.1"/>
    <property type="molecule type" value="Genomic_DNA"/>
</dbReference>
<dbReference type="SUPFAM" id="SSF52266">
    <property type="entry name" value="SGNH hydrolase"/>
    <property type="match status" value="1"/>
</dbReference>
<evidence type="ECO:0000313" key="2">
    <source>
        <dbReference type="EMBL" id="KAF2456443.1"/>
    </source>
</evidence>
<dbReference type="Gene3D" id="3.40.50.1110">
    <property type="entry name" value="SGNH hydrolase"/>
    <property type="match status" value="1"/>
</dbReference>
<proteinExistence type="predicted"/>
<dbReference type="OrthoDB" id="671439at2759"/>
<dbReference type="PANTHER" id="PTHR14209:SF19">
    <property type="entry name" value="ISOAMYL ACETATE-HYDROLYZING ESTERASE 1 HOMOLOG"/>
    <property type="match status" value="1"/>
</dbReference>
<evidence type="ECO:0000313" key="3">
    <source>
        <dbReference type="Proteomes" id="UP000799766"/>
    </source>
</evidence>
<gene>
    <name evidence="2" type="ORF">BDY21DRAFT_347165</name>
</gene>